<evidence type="ECO:0000256" key="2">
    <source>
        <dbReference type="ARBA" id="ARBA00023315"/>
    </source>
</evidence>
<keyword evidence="2" id="KW-0012">Acyltransferase</keyword>
<dbReference type="InterPro" id="IPR013653">
    <property type="entry name" value="GCN5-like_dom"/>
</dbReference>
<dbReference type="SUPFAM" id="SSF55729">
    <property type="entry name" value="Acyl-CoA N-acyltransferases (Nat)"/>
    <property type="match status" value="1"/>
</dbReference>
<dbReference type="CDD" id="cd04301">
    <property type="entry name" value="NAT_SF"/>
    <property type="match status" value="1"/>
</dbReference>
<feature type="domain" description="N-acetyltransferase" evidence="3">
    <location>
        <begin position="98"/>
        <end position="233"/>
    </location>
</feature>
<dbReference type="AlphaFoldDB" id="A0A368KG43"/>
<keyword evidence="1 4" id="KW-0808">Transferase</keyword>
<sequence length="234" mass="26094">MTDSELDNPFWASLRSRHRAIALCRGEVARYPAEFAPFVGVASAETDVAAAVASLVGPDESVYLLGVAPEPPEGWCIEAQAPLAQMICTAPIAVIDGPPVIELTEAHRADVLALTALVYPHYFRPRTMELGRYFGIYQDGRLAAITGERLGMDAQQEISAVCTHPDFNGRGYARRLLALLSNDNLERGRVLFLHVSHQNQRAKQLYERIGYRHRRDIGFWSLRRARVQARPAQE</sequence>
<gene>
    <name evidence="4" type="ORF">DEO45_03775</name>
</gene>
<evidence type="ECO:0000313" key="4">
    <source>
        <dbReference type="EMBL" id="RCS30881.1"/>
    </source>
</evidence>
<dbReference type="InterPro" id="IPR050680">
    <property type="entry name" value="YpeA/RimI_acetyltransf"/>
</dbReference>
<dbReference type="RefSeq" id="WP_114340958.1">
    <property type="nucleotide sequence ID" value="NZ_QFWQ01000003.1"/>
</dbReference>
<evidence type="ECO:0000256" key="1">
    <source>
        <dbReference type="ARBA" id="ARBA00022679"/>
    </source>
</evidence>
<accession>A0A368KG43</accession>
<comment type="caution">
    <text evidence="4">The sequence shown here is derived from an EMBL/GenBank/DDBJ whole genome shotgun (WGS) entry which is preliminary data.</text>
</comment>
<dbReference type="EMBL" id="QFWQ01000003">
    <property type="protein sequence ID" value="RCS30881.1"/>
    <property type="molecule type" value="Genomic_DNA"/>
</dbReference>
<evidence type="ECO:0000313" key="5">
    <source>
        <dbReference type="Proteomes" id="UP000252387"/>
    </source>
</evidence>
<dbReference type="OrthoDB" id="9796919at2"/>
<name>A0A368KG43_9GAMM</name>
<dbReference type="InterPro" id="IPR016181">
    <property type="entry name" value="Acyl_CoA_acyltransferase"/>
</dbReference>
<dbReference type="Gene3D" id="3.40.630.30">
    <property type="match status" value="1"/>
</dbReference>
<protein>
    <submittedName>
        <fullName evidence="4">GNAT family N-acetyltransferase</fullName>
    </submittedName>
</protein>
<dbReference type="PROSITE" id="PS51186">
    <property type="entry name" value="GNAT"/>
    <property type="match status" value="1"/>
</dbReference>
<dbReference type="GO" id="GO:0016747">
    <property type="term" value="F:acyltransferase activity, transferring groups other than amino-acyl groups"/>
    <property type="evidence" value="ECO:0007669"/>
    <property type="project" value="InterPro"/>
</dbReference>
<dbReference type="Pfam" id="PF08445">
    <property type="entry name" value="FR47"/>
    <property type="match status" value="1"/>
</dbReference>
<dbReference type="PANTHER" id="PTHR43420">
    <property type="entry name" value="ACETYLTRANSFERASE"/>
    <property type="match status" value="1"/>
</dbReference>
<keyword evidence="5" id="KW-1185">Reference proteome</keyword>
<dbReference type="InterPro" id="IPR000182">
    <property type="entry name" value="GNAT_dom"/>
</dbReference>
<evidence type="ECO:0000259" key="3">
    <source>
        <dbReference type="PROSITE" id="PS51186"/>
    </source>
</evidence>
<proteinExistence type="predicted"/>
<dbReference type="PANTHER" id="PTHR43420:SF3">
    <property type="entry name" value="N-ACETYLTRANSFERASE DOMAIN-CONTAINING PROTEIN"/>
    <property type="match status" value="1"/>
</dbReference>
<dbReference type="Proteomes" id="UP000252387">
    <property type="component" value="Unassembled WGS sequence"/>
</dbReference>
<organism evidence="4 5">
    <name type="scientific">Rhodanobacter denitrificans</name>
    <dbReference type="NCBI Taxonomy" id="666685"/>
    <lineage>
        <taxon>Bacteria</taxon>
        <taxon>Pseudomonadati</taxon>
        <taxon>Pseudomonadota</taxon>
        <taxon>Gammaproteobacteria</taxon>
        <taxon>Lysobacterales</taxon>
        <taxon>Rhodanobacteraceae</taxon>
        <taxon>Rhodanobacter</taxon>
    </lineage>
</organism>
<reference evidence="4 5" key="1">
    <citation type="submission" date="2018-05" db="EMBL/GenBank/DDBJ databases">
        <title>Draft genome sequence of Rhodanobacter denitrificans Yn1 isolated from gold copper mine.</title>
        <authorList>
            <person name="Yang N."/>
            <person name="Mazhar H.S."/>
            <person name="Rensing C."/>
        </authorList>
    </citation>
    <scope>NUCLEOTIDE SEQUENCE [LARGE SCALE GENOMIC DNA]</scope>
    <source>
        <strain evidence="4 5">Yn1</strain>
    </source>
</reference>